<keyword evidence="3" id="KW-1185">Reference proteome</keyword>
<sequence length="182" mass="19277">MSGITTARQSISSPNGSSANLAKASDLLAFNVGCHGAMRLWHGRVEQGDLHAWTLSSPASNKAARKTHVQPKMGRTFSRRAFQTEMYTGGDHVSDAVFKPAQGSRRRPCPQSSPCSLPPTFALGHGTHGRANGGGSTGATTSECGPSRAEAWGRESEDPTSYHANDIYFCSSRTAPKMPNGS</sequence>
<dbReference type="GeneID" id="63716849"/>
<evidence type="ECO:0000256" key="1">
    <source>
        <dbReference type="SAM" id="MobiDB-lite"/>
    </source>
</evidence>
<dbReference type="RefSeq" id="XP_040656551.1">
    <property type="nucleotide sequence ID" value="XM_040801518.1"/>
</dbReference>
<dbReference type="EMBL" id="LAYC01000002">
    <property type="protein sequence ID" value="KYK57199.1"/>
    <property type="molecule type" value="Genomic_DNA"/>
</dbReference>
<protein>
    <submittedName>
        <fullName evidence="2">Uncharacterized protein</fullName>
    </submittedName>
</protein>
<accession>A0A151GJD6</accession>
<reference evidence="2 3" key="1">
    <citation type="journal article" date="2016" name="Sci. Rep.">
        <title>Insights into Adaptations to a Near-Obligate Nematode Endoparasitic Lifestyle from the Finished Genome of Drechmeria coniospora.</title>
        <authorList>
            <person name="Zhang L."/>
            <person name="Zhou Z."/>
            <person name="Guo Q."/>
            <person name="Fokkens L."/>
            <person name="Miskei M."/>
            <person name="Pocsi I."/>
            <person name="Zhang W."/>
            <person name="Chen M."/>
            <person name="Wang L."/>
            <person name="Sun Y."/>
            <person name="Donzelli B.G."/>
            <person name="Gibson D.M."/>
            <person name="Nelson D.R."/>
            <person name="Luo J.G."/>
            <person name="Rep M."/>
            <person name="Liu H."/>
            <person name="Yang S."/>
            <person name="Wang J."/>
            <person name="Krasnoff S.B."/>
            <person name="Xu Y."/>
            <person name="Molnar I."/>
            <person name="Lin M."/>
        </authorList>
    </citation>
    <scope>NUCLEOTIDE SEQUENCE [LARGE SCALE GENOMIC DNA]</scope>
    <source>
        <strain evidence="2 3">ARSEF 6962</strain>
    </source>
</reference>
<dbReference type="AlphaFoldDB" id="A0A151GJD6"/>
<comment type="caution">
    <text evidence="2">The sequence shown here is derived from an EMBL/GenBank/DDBJ whole genome shotgun (WGS) entry which is preliminary data.</text>
</comment>
<proteinExistence type="predicted"/>
<dbReference type="Proteomes" id="UP000076580">
    <property type="component" value="Chromosome 02"/>
</dbReference>
<dbReference type="InParanoid" id="A0A151GJD6"/>
<evidence type="ECO:0000313" key="3">
    <source>
        <dbReference type="Proteomes" id="UP000076580"/>
    </source>
</evidence>
<name>A0A151GJD6_DRECN</name>
<gene>
    <name evidence="2" type="ORF">DCS_04206</name>
</gene>
<organism evidence="2 3">
    <name type="scientific">Drechmeria coniospora</name>
    <name type="common">Nematophagous fungus</name>
    <name type="synonym">Meria coniospora</name>
    <dbReference type="NCBI Taxonomy" id="98403"/>
    <lineage>
        <taxon>Eukaryota</taxon>
        <taxon>Fungi</taxon>
        <taxon>Dikarya</taxon>
        <taxon>Ascomycota</taxon>
        <taxon>Pezizomycotina</taxon>
        <taxon>Sordariomycetes</taxon>
        <taxon>Hypocreomycetidae</taxon>
        <taxon>Hypocreales</taxon>
        <taxon>Ophiocordycipitaceae</taxon>
        <taxon>Drechmeria</taxon>
    </lineage>
</organism>
<feature type="region of interest" description="Disordered" evidence="1">
    <location>
        <begin position="124"/>
        <end position="163"/>
    </location>
</feature>
<evidence type="ECO:0000313" key="2">
    <source>
        <dbReference type="EMBL" id="KYK57199.1"/>
    </source>
</evidence>